<feature type="region of interest" description="Disordered" evidence="3">
    <location>
        <begin position="450"/>
        <end position="471"/>
    </location>
</feature>
<dbReference type="EMBL" id="JAVFWL010000001">
    <property type="protein sequence ID" value="KAK6726421.1"/>
    <property type="molecule type" value="Genomic_DNA"/>
</dbReference>
<dbReference type="SUPFAM" id="SSF55550">
    <property type="entry name" value="SH2 domain"/>
    <property type="match status" value="2"/>
</dbReference>
<evidence type="ECO:0000313" key="7">
    <source>
        <dbReference type="Proteomes" id="UP001303046"/>
    </source>
</evidence>
<dbReference type="InterPro" id="IPR048511">
    <property type="entry name" value="TMEM106_N"/>
</dbReference>
<dbReference type="InterPro" id="IPR000980">
    <property type="entry name" value="SH2"/>
</dbReference>
<feature type="domain" description="SH2" evidence="5">
    <location>
        <begin position="11"/>
        <end position="105"/>
    </location>
</feature>
<dbReference type="SMART" id="SM00252">
    <property type="entry name" value="SH2"/>
    <property type="match status" value="2"/>
</dbReference>
<keyword evidence="4" id="KW-1133">Transmembrane helix</keyword>
<evidence type="ECO:0000313" key="6">
    <source>
        <dbReference type="EMBL" id="KAK6726421.1"/>
    </source>
</evidence>
<dbReference type="InterPro" id="IPR016024">
    <property type="entry name" value="ARM-type_fold"/>
</dbReference>
<organism evidence="6 7">
    <name type="scientific">Necator americanus</name>
    <name type="common">Human hookworm</name>
    <dbReference type="NCBI Taxonomy" id="51031"/>
    <lineage>
        <taxon>Eukaryota</taxon>
        <taxon>Metazoa</taxon>
        <taxon>Ecdysozoa</taxon>
        <taxon>Nematoda</taxon>
        <taxon>Chromadorea</taxon>
        <taxon>Rhabditida</taxon>
        <taxon>Rhabditina</taxon>
        <taxon>Rhabditomorpha</taxon>
        <taxon>Strongyloidea</taxon>
        <taxon>Ancylostomatidae</taxon>
        <taxon>Bunostominae</taxon>
        <taxon>Necator</taxon>
    </lineage>
</organism>
<feature type="compositionally biased region" description="Acidic residues" evidence="3">
    <location>
        <begin position="1666"/>
        <end position="1679"/>
    </location>
</feature>
<keyword evidence="1 2" id="KW-0727">SH2 domain</keyword>
<dbReference type="CDD" id="cd00173">
    <property type="entry name" value="SH2"/>
    <property type="match status" value="1"/>
</dbReference>
<feature type="domain" description="SH2" evidence="5">
    <location>
        <begin position="313"/>
        <end position="433"/>
    </location>
</feature>
<accession>A0ABR1BKY0</accession>
<keyword evidence="4" id="KW-0472">Membrane</keyword>
<comment type="caution">
    <text evidence="6">The sequence shown here is derived from an EMBL/GenBank/DDBJ whole genome shotgun (WGS) entry which is preliminary data.</text>
</comment>
<dbReference type="InterPro" id="IPR048509">
    <property type="entry name" value="TMEM106_C"/>
</dbReference>
<dbReference type="Pfam" id="PF21002">
    <property type="entry name" value="TMEM106_N"/>
    <property type="match status" value="1"/>
</dbReference>
<feature type="region of interest" description="Disordered" evidence="3">
    <location>
        <begin position="1654"/>
        <end position="1679"/>
    </location>
</feature>
<dbReference type="Gene3D" id="3.30.505.10">
    <property type="entry name" value="SH2 domain"/>
    <property type="match status" value="2"/>
</dbReference>
<dbReference type="PRINTS" id="PR00401">
    <property type="entry name" value="SH2DOMAIN"/>
</dbReference>
<feature type="transmembrane region" description="Helical" evidence="4">
    <location>
        <begin position="518"/>
        <end position="540"/>
    </location>
</feature>
<evidence type="ECO:0000256" key="3">
    <source>
        <dbReference type="SAM" id="MobiDB-lite"/>
    </source>
</evidence>
<dbReference type="PANTHER" id="PTHR10155:SF10">
    <property type="entry name" value="PI3K21B, ISOFORM B"/>
    <property type="match status" value="1"/>
</dbReference>
<evidence type="ECO:0000256" key="1">
    <source>
        <dbReference type="ARBA" id="ARBA00022999"/>
    </source>
</evidence>
<gene>
    <name evidence="6" type="primary">Necator_chrI.g750</name>
    <name evidence="6" type="ORF">RB195_004628</name>
</gene>
<evidence type="ECO:0000256" key="2">
    <source>
        <dbReference type="PROSITE-ProRule" id="PRU00191"/>
    </source>
</evidence>
<feature type="compositionally biased region" description="Polar residues" evidence="3">
    <location>
        <begin position="462"/>
        <end position="471"/>
    </location>
</feature>
<dbReference type="Proteomes" id="UP001303046">
    <property type="component" value="Unassembled WGS sequence"/>
</dbReference>
<keyword evidence="7" id="KW-1185">Reference proteome</keyword>
<sequence length="1937" mass="218447">MGGGQLCDQIWYWGNVDKSTVSEAMQDQPEGTFMVRDASSPGDYTLSVRFGGHTKLVRIHVHKGRCGFALESLTHDSVVSLIEFYRNRSLRCYNAQLDVCLRYPLPRRKNSVRTLETHFAATSVPSPKTTFSPDWELRLGLERLRICQTAVDRAARLFDAVHQEKRLADDLHYEFTQAILDLDRKVRELEDVLNTLQGCDEMTDQSDSKRSQAFKANSEIIVNAIKRLKDEHDLVMDRRKKVNKIIEDLTQSAAHAKERLVSCHNSRNQSYAELFKKGVPKNQLVSTIEISTSMLEKESMQASELLADIRLPWEPEQYLVNDPSKDAAATLILRARSRVIEKMGRIVGTDGIFLIRPSASQANKLVLSVLHGERVSHCLIGQTPQGWGFENGGVYFVTIDCLVLCVHPDAQILFSGRIDGMKVSFASLWDRVRSSAHQLFGNHETLVEDRSVSGEEADRATDSASSPRSLNTDYTELMGGSVPCPSCKGTGRIPKEMEETLVALIPFNDDRLKPKRTWFWVLVGIAMCTLLASVAIFMLVPRAVDLYSNRPAINIIHNYVNISNSNYYIVQVVNTSATIISKFQPWSSEVIGSGLNASTISVAPLSHGNNQLMFNNSVTLTDVVAEYCQAPFSRLTSLYVNMQFDIVVALVYFNHREQDRLMTDSSDDIVVEHFDPNTFTPLPLEHIRPPWNKYHPLECDAKHWEIFVEALESFDQDTILEGKDDFIVTIETLLPYLAACFSKHTDGDSNAEKDICSRVLIWLEVCLSKDVQAFEEVKKLRDIAFNILKAVANSSRDFGQGLIESGLIELLVEVIEDPGCADVQVSALHSLFQLISSPTIWRETNNRLCEDNFEDPHGTLYSRLVAVTVADNSFPCKKILKLITLIVSWSRFVTSLTQLEVIAKDMFSKISNASCSGNLPVDDITEKWYNLQISLDLLRDYIIQLDDSKTCATFDVYAVLHSSGLLDICVKLLSIRRVVDNWPDALHFIWYLLCDRYYGTLYITDYPELSSLFTALKKLAENQQVTEASMDPATFNEGVWEFDDKFPEAKEVHLTLVYRLYALHLLDRMRGCSATLRHCIDDDQRLSALISLCELCNEANGRARREVIWILAQKYIHYISDAIELVHNNHDVRSSTCFTLSVHLLALVVAEADDPKFWIKQTKTFSHLVAKGCILPSDHRRLSEYLSPFSDQSIQHIGDSRPDVIAGLFEKISAVMVPKIKLDPAAITYIRAIEAALFHTDDISRLEMYHTMGRGGIFEGITTWLFELVQYRHVMWQMGEPLSSEDSKTFLTFALPVLRIFAAYFRTCGDLVGQIIRKGKSRRFMENGDHFVELRPMNDILLDSLFLMWSTTGGANGQNYTEECKTIRSAVLNVLTPSLFIEKPLSRLIRHILLRSCARPHLFPAALSLLTAIAPWAPPLFLSKTDVIVWKDVVIGHRQRVKRFVNAFISCENRGDIAEVLLSPNAYISEMSLAFVERMSALDYRLTHDLVRTLMKYIATSIKCKTPLHVKDKTTTGSSVAEDEAKQNEVIASNHASSFMVRMIEALERLCGINNFRIVLHYFLSQPRHLHLLLPILCQFERPTLESGRQQRFQTAVLDLITGICTPSFWRGEQPDAKGDGSDFVETYALSNCGSPEAEDVPLFEEVDEVVSVEATSPDGQKEPVEGENEEPLEVREETEDNQLLSNCLEAIMLALCRMLNDAGQKISIVQQALVMLKDAISSIEQEENSLFLNIMRICMMRVGLRPLFERLSQSFESEDIMTCLSGITVVLDKVAGDKAAILQKILGFSPSEHPLTSIISHVNSKDGNDETVKCVQQILDKFFQSLNDGSLGEDSVEWEDLTAPMVYGKITDVVKLYSKPLVQVLDSVQKVHEKTRAVSRILVHQKSTPGTRMGSEVAKVIEDSKGKEKAVLKILKSKMDLVDDDPQNPRKKPRIS</sequence>
<dbReference type="PANTHER" id="PTHR10155">
    <property type="entry name" value="PHOSPHATIDYLINOSITOL 3-KINASE REGULATORY SUBUNIT"/>
    <property type="match status" value="1"/>
</dbReference>
<feature type="compositionally biased region" description="Basic and acidic residues" evidence="3">
    <location>
        <begin position="450"/>
        <end position="461"/>
    </location>
</feature>
<proteinExistence type="predicted"/>
<evidence type="ECO:0000259" key="5">
    <source>
        <dbReference type="PROSITE" id="PS50001"/>
    </source>
</evidence>
<protein>
    <recommendedName>
        <fullName evidence="5">SH2 domain-containing protein</fullName>
    </recommendedName>
</protein>
<dbReference type="PROSITE" id="PS50001">
    <property type="entry name" value="SH2"/>
    <property type="match status" value="2"/>
</dbReference>
<dbReference type="Pfam" id="PF00017">
    <property type="entry name" value="SH2"/>
    <property type="match status" value="2"/>
</dbReference>
<reference evidence="6 7" key="1">
    <citation type="submission" date="2023-08" db="EMBL/GenBank/DDBJ databases">
        <title>A Necator americanus chromosomal reference genome.</title>
        <authorList>
            <person name="Ilik V."/>
            <person name="Petrzelkova K.J."/>
            <person name="Pardy F."/>
            <person name="Fuh T."/>
            <person name="Niatou-Singa F.S."/>
            <person name="Gouil Q."/>
            <person name="Baker L."/>
            <person name="Ritchie M.E."/>
            <person name="Jex A.R."/>
            <person name="Gazzola D."/>
            <person name="Li H."/>
            <person name="Toshio Fujiwara R."/>
            <person name="Zhan B."/>
            <person name="Aroian R.V."/>
            <person name="Pafco B."/>
            <person name="Schwarz E.M."/>
        </authorList>
    </citation>
    <scope>NUCLEOTIDE SEQUENCE [LARGE SCALE GENOMIC DNA]</scope>
    <source>
        <strain evidence="6 7">Aroian</strain>
        <tissue evidence="6">Whole animal</tissue>
    </source>
</reference>
<name>A0ABR1BKY0_NECAM</name>
<dbReference type="SUPFAM" id="SSF48371">
    <property type="entry name" value="ARM repeat"/>
    <property type="match status" value="1"/>
</dbReference>
<keyword evidence="4" id="KW-0812">Transmembrane</keyword>
<dbReference type="Pfam" id="PF07092">
    <property type="entry name" value="TMEM106"/>
    <property type="match status" value="1"/>
</dbReference>
<dbReference type="InterPro" id="IPR036860">
    <property type="entry name" value="SH2_dom_sf"/>
</dbReference>
<evidence type="ECO:0000256" key="4">
    <source>
        <dbReference type="SAM" id="Phobius"/>
    </source>
</evidence>